<evidence type="ECO:0000256" key="3">
    <source>
        <dbReference type="SAM" id="Phobius"/>
    </source>
</evidence>
<evidence type="ECO:0000259" key="4">
    <source>
        <dbReference type="Pfam" id="PF00535"/>
    </source>
</evidence>
<feature type="transmembrane region" description="Helical" evidence="3">
    <location>
        <begin position="234"/>
        <end position="256"/>
    </location>
</feature>
<dbReference type="CDD" id="cd04179">
    <property type="entry name" value="DPM_DPG-synthase_like"/>
    <property type="match status" value="1"/>
</dbReference>
<dbReference type="PANTHER" id="PTHR48090">
    <property type="entry name" value="UNDECAPRENYL-PHOSPHATE 4-DEOXY-4-FORMAMIDO-L-ARABINOSE TRANSFERASE-RELATED"/>
    <property type="match status" value="1"/>
</dbReference>
<dbReference type="Pfam" id="PF00535">
    <property type="entry name" value="Glycos_transf_2"/>
    <property type="match status" value="1"/>
</dbReference>
<reference evidence="5 6" key="1">
    <citation type="submission" date="2020-12" db="EMBL/GenBank/DDBJ databases">
        <title>FDA dAtabase for Regulatory Grade micrObial Sequences (FDA-ARGOS): Supporting development and validation of Infectious Disease Dx tests.</title>
        <authorList>
            <person name="Sproer C."/>
            <person name="Gronow S."/>
            <person name="Severitt S."/>
            <person name="Schroder I."/>
            <person name="Tallon L."/>
            <person name="Sadzewicz L."/>
            <person name="Zhao X."/>
            <person name="Boylan J."/>
            <person name="Ott S."/>
            <person name="Bowen H."/>
            <person name="Vavikolanu K."/>
            <person name="Mehta A."/>
            <person name="Aluvathingal J."/>
            <person name="Nadendla S."/>
            <person name="Lowell S."/>
            <person name="Myers T."/>
            <person name="Yan Y."/>
            <person name="Sichtig H."/>
        </authorList>
    </citation>
    <scope>NUCLEOTIDE SEQUENCE [LARGE SCALE GENOMIC DNA]</scope>
    <source>
        <strain evidence="5 6">FDAARGOS_990</strain>
    </source>
</reference>
<keyword evidence="5" id="KW-0808">Transferase</keyword>
<feature type="domain" description="Glycosyltransferase 2-like" evidence="4">
    <location>
        <begin position="13"/>
        <end position="166"/>
    </location>
</feature>
<keyword evidence="3" id="KW-0472">Membrane</keyword>
<feature type="transmembrane region" description="Helical" evidence="3">
    <location>
        <begin position="268"/>
        <end position="290"/>
    </location>
</feature>
<dbReference type="InterPro" id="IPR001173">
    <property type="entry name" value="Glyco_trans_2-like"/>
</dbReference>
<dbReference type="InterPro" id="IPR050256">
    <property type="entry name" value="Glycosyltransferase_2"/>
</dbReference>
<dbReference type="AlphaFoldDB" id="A0A7T4DIB7"/>
<comment type="similarity">
    <text evidence="1">Belongs to the glycosyltransferase 2 family.</text>
</comment>
<gene>
    <name evidence="5" type="ORF">I6H47_16935</name>
</gene>
<evidence type="ECO:0000256" key="1">
    <source>
        <dbReference type="ARBA" id="ARBA00006739"/>
    </source>
</evidence>
<organism evidence="5 6">
    <name type="scientific">Brevibacterium casei</name>
    <dbReference type="NCBI Taxonomy" id="33889"/>
    <lineage>
        <taxon>Bacteria</taxon>
        <taxon>Bacillati</taxon>
        <taxon>Actinomycetota</taxon>
        <taxon>Actinomycetes</taxon>
        <taxon>Micrococcales</taxon>
        <taxon>Brevibacteriaceae</taxon>
        <taxon>Brevibacterium</taxon>
    </lineage>
</organism>
<feature type="compositionally biased region" description="Basic and acidic residues" evidence="2">
    <location>
        <begin position="326"/>
        <end position="339"/>
    </location>
</feature>
<dbReference type="Gene3D" id="3.90.550.10">
    <property type="entry name" value="Spore Coat Polysaccharide Biosynthesis Protein SpsA, Chain A"/>
    <property type="match status" value="1"/>
</dbReference>
<dbReference type="SUPFAM" id="SSF53448">
    <property type="entry name" value="Nucleotide-diphospho-sugar transferases"/>
    <property type="match status" value="1"/>
</dbReference>
<feature type="region of interest" description="Disordered" evidence="2">
    <location>
        <begin position="321"/>
        <end position="371"/>
    </location>
</feature>
<dbReference type="RefSeq" id="WP_198499460.1">
    <property type="nucleotide sequence ID" value="NZ_CP065989.1"/>
</dbReference>
<protein>
    <submittedName>
        <fullName evidence="5">Glycosyltransferase</fullName>
    </submittedName>
</protein>
<evidence type="ECO:0000256" key="2">
    <source>
        <dbReference type="SAM" id="MobiDB-lite"/>
    </source>
</evidence>
<dbReference type="PANTHER" id="PTHR48090:SF7">
    <property type="entry name" value="RFBJ PROTEIN"/>
    <property type="match status" value="1"/>
</dbReference>
<dbReference type="Proteomes" id="UP000595374">
    <property type="component" value="Chromosome"/>
</dbReference>
<dbReference type="GO" id="GO:0016740">
    <property type="term" value="F:transferase activity"/>
    <property type="evidence" value="ECO:0007669"/>
    <property type="project" value="UniProtKB-KW"/>
</dbReference>
<evidence type="ECO:0000313" key="6">
    <source>
        <dbReference type="Proteomes" id="UP000595374"/>
    </source>
</evidence>
<name>A0A7T4DIB7_9MICO</name>
<dbReference type="EMBL" id="CP065989">
    <property type="protein sequence ID" value="QQB14392.1"/>
    <property type="molecule type" value="Genomic_DNA"/>
</dbReference>
<dbReference type="InterPro" id="IPR029044">
    <property type="entry name" value="Nucleotide-diphossugar_trans"/>
</dbReference>
<keyword evidence="3" id="KW-0812">Transmembrane</keyword>
<proteinExistence type="inferred from homology"/>
<sequence length="371" mass="41206">MTDRPTGLRIAAIVPCHNEEITIGKVVRDLSAAVPEMTVYVYDNNSTDRTVEEALAAGAVVRHEYFTGKGNVIRRAFSDIEADIYVTIDGDDTYEAADLPAMIDLLLEGPYDHVLGVRQDTQETSSYRPGHESGNKMFNRLTSRLFKSRVTDMLSGYRVFSRRFVKSFPAISKRFEIETELTVHMMALRLPSAEYPVGFRDRPDGSESKLSTFGDGFRILGLITQLVQHERPRLYYGLLTLIFGALSLILGIPVIIEYFNTGLVPRFPTAFLAAILMLLAILMGSIGLILDGIRRGRRELARLHYLGLQAVAPVIPELKSATPVSNDRDERDAHIERPVPESSETSPKSQSASDAGPSSTSPQNRLHVTRP</sequence>
<keyword evidence="3" id="KW-1133">Transmembrane helix</keyword>
<feature type="compositionally biased region" description="Polar residues" evidence="2">
    <location>
        <begin position="342"/>
        <end position="371"/>
    </location>
</feature>
<accession>A0A7T4DIB7</accession>
<evidence type="ECO:0000313" key="5">
    <source>
        <dbReference type="EMBL" id="QQB14392.1"/>
    </source>
</evidence>